<dbReference type="SMART" id="SM00112">
    <property type="entry name" value="CA"/>
    <property type="match status" value="6"/>
</dbReference>
<dbReference type="GO" id="GO:0005509">
    <property type="term" value="F:calcium ion binding"/>
    <property type="evidence" value="ECO:0007669"/>
    <property type="project" value="UniProtKB-UniRule"/>
</dbReference>
<evidence type="ECO:0000256" key="11">
    <source>
        <dbReference type="ARBA" id="ARBA00023180"/>
    </source>
</evidence>
<proteinExistence type="predicted"/>
<dbReference type="SUPFAM" id="SSF57196">
    <property type="entry name" value="EGF/Laminin"/>
    <property type="match status" value="3"/>
</dbReference>
<evidence type="ECO:0000256" key="8">
    <source>
        <dbReference type="ARBA" id="ARBA00022989"/>
    </source>
</evidence>
<feature type="domain" description="Cadherin" evidence="16">
    <location>
        <begin position="1"/>
        <end position="63"/>
    </location>
</feature>
<dbReference type="PANTHER" id="PTHR24025">
    <property type="entry name" value="DESMOGLEIN FAMILY MEMBER"/>
    <property type="match status" value="1"/>
</dbReference>
<feature type="domain" description="Cadherin" evidence="16">
    <location>
        <begin position="359"/>
        <end position="462"/>
    </location>
</feature>
<dbReference type="GO" id="GO:0001736">
    <property type="term" value="P:establishment of planar polarity"/>
    <property type="evidence" value="ECO:0007669"/>
    <property type="project" value="UniProtKB-ARBA"/>
</dbReference>
<dbReference type="InterPro" id="IPR001791">
    <property type="entry name" value="Laminin_G"/>
</dbReference>
<dbReference type="InterPro" id="IPR050971">
    <property type="entry name" value="Cadherin-domain_protein"/>
</dbReference>
<keyword evidence="4" id="KW-0732">Signal</keyword>
<dbReference type="PROSITE" id="PS50026">
    <property type="entry name" value="EGF_3"/>
    <property type="match status" value="4"/>
</dbReference>
<keyword evidence="9" id="KW-0472">Membrane</keyword>
<dbReference type="Pfam" id="PF00028">
    <property type="entry name" value="Cadherin"/>
    <property type="match status" value="5"/>
</dbReference>
<feature type="disulfide bond" evidence="13">
    <location>
        <begin position="1051"/>
        <end position="1060"/>
    </location>
</feature>
<keyword evidence="11" id="KW-0325">Glycoprotein</keyword>
<dbReference type="PROSITE" id="PS01187">
    <property type="entry name" value="EGF_CA"/>
    <property type="match status" value="1"/>
</dbReference>
<keyword evidence="6 12" id="KW-0106">Calcium</keyword>
<dbReference type="InterPro" id="IPR018097">
    <property type="entry name" value="EGF_Ca-bd_CS"/>
</dbReference>
<dbReference type="PANTHER" id="PTHR24025:SF31">
    <property type="entry name" value="NEURAL-CADHERIN"/>
    <property type="match status" value="1"/>
</dbReference>
<dbReference type="PROSITE" id="PS50268">
    <property type="entry name" value="CADHERIN_2"/>
    <property type="match status" value="7"/>
</dbReference>
<feature type="domain" description="Cadherin" evidence="16">
    <location>
        <begin position="151"/>
        <end position="253"/>
    </location>
</feature>
<dbReference type="GO" id="GO:0007156">
    <property type="term" value="P:homophilic cell adhesion via plasma membrane adhesion molecules"/>
    <property type="evidence" value="ECO:0007669"/>
    <property type="project" value="InterPro"/>
</dbReference>
<keyword evidence="8" id="KW-1133">Transmembrane helix</keyword>
<gene>
    <name evidence="17" type="ORF">LSINAPIS_LOCUS3803</name>
</gene>
<evidence type="ECO:0000259" key="15">
    <source>
        <dbReference type="PROSITE" id="PS50026"/>
    </source>
</evidence>
<dbReference type="InterPro" id="IPR000152">
    <property type="entry name" value="EGF-type_Asp/Asn_hydroxyl_site"/>
</dbReference>
<feature type="non-terminal residue" evidence="17">
    <location>
        <position position="1177"/>
    </location>
</feature>
<sequence>GELLVARALDREAAPHYALTLAATDGKFTAYAAFNVTVLDVNDAGNSHLLLRRCFSEDAAPGTPVCALETRDADEPANARLRYFLTGERAEHFAVDKDTGAVTVAAALDRETHAAYRLRVHAADRERPDWACSSELEVALADVNDNGPLFSAPLYSATLPEDAALGTLVAKVHASDADLGENRSVSYSFVGEYSGFELAPDSGIVTLRAALDRETAAEHRLLVRAGDAGRPPRSATATLRLAVADVNDNPPQFERRAYAARVPELAPPGTRLLSVRAASRDAGVNADVAYALVGGDERDDFHLDRVSGVLSVARPLDFERRRAYLLTVQAVDGGSPPLSDHAVVNITVVDGNDNAPVFSQPTYGARVREDAAPGTRVLQIIADDADAEDNGRIRYSLARDGEGRFVVDADTGYLSVAAPLDRETKPAYRLEVRARDRGVPVLETSAIVDLELLDANDNPPLFTQTNYSAVIQEDKPLGHLILKFVVTDADASPNGAPYTFDFQSGNEMGAFRLEQDGSLRSATHFNHRIKDHYVLQVRVFDNGTPPLFSDAWVYVKIIEESQYPPVVTPLEIVVNSYVDEFPGGVIGRVFASDRDAYDTLRYSLAPVDGVFFTVSELFRIDQTDGTLEAVPRLDVGEYRLNVTVSDGKFDGFAIVKITVVLISEEILERAVVVRFREVTDGNFILRHRKGFIGAIREATDCGPGDVVIISVQPSEEETGSSGGRPPRQVARDLDVAFAVRSPEPDAYLSADTLRRRLHAHLVRLEERTRLVVEELVRAACGGCAHGACVERVELKDEPRAISTDVFALVAPAHAVRGACACEPGYAGERCDTPADDDSCGSEPECGRGAAVLRLAGDGYVALRVERGVVGGARLLDDELLLSLRLRTRAPRGTLLAAAGRVDYLALEVEEGHVQLRMELGAGEARVRGGAVADGAWHEVRLERRGAGVRLVVDRRAATAQAPPPAAVLDVRADRITDGFNGCISDVKLGGKSIPLEEGASSNDGRVQVVRRVRALVAGACEPLPPAPPCAVHPCRNGGTCRDGPAGYTCECHARFAGDRCELDTDPCASQPCLHGGLCSAAGAGSFRCACGPGLSGARCEHGRWCAAGVCAHGGACEEGEWGPSCRCRGYYGPRCQHDVDECEGEPCLNGATCLNEPGSFRCLCPPDLTGQWPAPCT</sequence>
<evidence type="ECO:0000256" key="2">
    <source>
        <dbReference type="ARBA" id="ARBA00022536"/>
    </source>
</evidence>
<keyword evidence="7" id="KW-0130">Cell adhesion</keyword>
<dbReference type="SMART" id="SM00282">
    <property type="entry name" value="LamG"/>
    <property type="match status" value="1"/>
</dbReference>
<feature type="non-terminal residue" evidence="17">
    <location>
        <position position="1"/>
    </location>
</feature>
<evidence type="ECO:0000256" key="10">
    <source>
        <dbReference type="ARBA" id="ARBA00023157"/>
    </source>
</evidence>
<evidence type="ECO:0000313" key="18">
    <source>
        <dbReference type="Proteomes" id="UP000324832"/>
    </source>
</evidence>
<evidence type="ECO:0000256" key="9">
    <source>
        <dbReference type="ARBA" id="ARBA00023136"/>
    </source>
</evidence>
<dbReference type="FunFam" id="2.60.40.60:FF:000015">
    <property type="entry name" value="FAT atypical cadherin 1"/>
    <property type="match status" value="1"/>
</dbReference>
<feature type="domain" description="Cadherin" evidence="16">
    <location>
        <begin position="55"/>
        <end position="150"/>
    </location>
</feature>
<feature type="domain" description="Cadherin" evidence="16">
    <location>
        <begin position="582"/>
        <end position="675"/>
    </location>
</feature>
<evidence type="ECO:0000313" key="17">
    <source>
        <dbReference type="EMBL" id="VVC91020.1"/>
    </source>
</evidence>
<dbReference type="GO" id="GO:0005911">
    <property type="term" value="C:cell-cell junction"/>
    <property type="evidence" value="ECO:0007669"/>
    <property type="project" value="TreeGrafter"/>
</dbReference>
<feature type="domain" description="Laminin G" evidence="14">
    <location>
        <begin position="849"/>
        <end position="1020"/>
    </location>
</feature>
<dbReference type="InterPro" id="IPR020894">
    <property type="entry name" value="Cadherin_CS"/>
</dbReference>
<dbReference type="PROSITE" id="PS00010">
    <property type="entry name" value="ASX_HYDROXYL"/>
    <property type="match status" value="2"/>
</dbReference>
<feature type="domain" description="EGF-like" evidence="15">
    <location>
        <begin position="1101"/>
        <end position="1136"/>
    </location>
</feature>
<evidence type="ECO:0000256" key="7">
    <source>
        <dbReference type="ARBA" id="ARBA00022889"/>
    </source>
</evidence>
<comment type="caution">
    <text evidence="13">Lacks conserved residue(s) required for the propagation of feature annotation.</text>
</comment>
<dbReference type="GO" id="GO:0030855">
    <property type="term" value="P:epithelial cell differentiation"/>
    <property type="evidence" value="ECO:0007669"/>
    <property type="project" value="UniProtKB-ARBA"/>
</dbReference>
<dbReference type="FunFam" id="2.60.40.60:FF:000084">
    <property type="entry name" value="FAT atypical cadherin 3"/>
    <property type="match status" value="1"/>
</dbReference>
<dbReference type="GO" id="GO:0048513">
    <property type="term" value="P:animal organ development"/>
    <property type="evidence" value="ECO:0007669"/>
    <property type="project" value="UniProtKB-ARBA"/>
</dbReference>
<dbReference type="GO" id="GO:0005886">
    <property type="term" value="C:plasma membrane"/>
    <property type="evidence" value="ECO:0007669"/>
    <property type="project" value="InterPro"/>
</dbReference>
<dbReference type="Pfam" id="PF02210">
    <property type="entry name" value="Laminin_G_2"/>
    <property type="match status" value="1"/>
</dbReference>
<dbReference type="InterPro" id="IPR000742">
    <property type="entry name" value="EGF"/>
</dbReference>
<dbReference type="InterPro" id="IPR013320">
    <property type="entry name" value="ConA-like_dom_sf"/>
</dbReference>
<dbReference type="GO" id="GO:0007163">
    <property type="term" value="P:establishment or maintenance of cell polarity"/>
    <property type="evidence" value="ECO:0007669"/>
    <property type="project" value="UniProtKB-ARBA"/>
</dbReference>
<dbReference type="PROSITE" id="PS00232">
    <property type="entry name" value="CADHERIN_1"/>
    <property type="match status" value="3"/>
</dbReference>
<dbReference type="SMART" id="SM00179">
    <property type="entry name" value="EGF_CA"/>
    <property type="match status" value="3"/>
</dbReference>
<dbReference type="PRINTS" id="PR00205">
    <property type="entry name" value="CADHERIN"/>
</dbReference>
<dbReference type="Pfam" id="PF07645">
    <property type="entry name" value="EGF_CA"/>
    <property type="match status" value="1"/>
</dbReference>
<dbReference type="FunFam" id="2.60.40.60:FF:000013">
    <property type="entry name" value="Cadherin EGF LAG seven-pass G-type receptor"/>
    <property type="match status" value="1"/>
</dbReference>
<organism evidence="17 18">
    <name type="scientific">Leptidea sinapis</name>
    <dbReference type="NCBI Taxonomy" id="189913"/>
    <lineage>
        <taxon>Eukaryota</taxon>
        <taxon>Metazoa</taxon>
        <taxon>Ecdysozoa</taxon>
        <taxon>Arthropoda</taxon>
        <taxon>Hexapoda</taxon>
        <taxon>Insecta</taxon>
        <taxon>Pterygota</taxon>
        <taxon>Neoptera</taxon>
        <taxon>Endopterygota</taxon>
        <taxon>Lepidoptera</taxon>
        <taxon>Glossata</taxon>
        <taxon>Ditrysia</taxon>
        <taxon>Papilionoidea</taxon>
        <taxon>Pieridae</taxon>
        <taxon>Dismorphiinae</taxon>
        <taxon>Leptidea</taxon>
    </lineage>
</organism>
<dbReference type="GO" id="GO:0007424">
    <property type="term" value="P:open tracheal system development"/>
    <property type="evidence" value="ECO:0007669"/>
    <property type="project" value="UniProtKB-ARBA"/>
</dbReference>
<feature type="domain" description="Cadherin" evidence="16">
    <location>
        <begin position="254"/>
        <end position="358"/>
    </location>
</feature>
<feature type="domain" description="EGF-like" evidence="15">
    <location>
        <begin position="1063"/>
        <end position="1100"/>
    </location>
</feature>
<dbReference type="CDD" id="cd00054">
    <property type="entry name" value="EGF_CA"/>
    <property type="match status" value="3"/>
</dbReference>
<name>A0A5E4PYC4_9NEOP</name>
<protein>
    <submittedName>
        <fullName evidence="17">Uncharacterized protein</fullName>
    </submittedName>
</protein>
<feature type="disulfide bond" evidence="13">
    <location>
        <begin position="1090"/>
        <end position="1099"/>
    </location>
</feature>
<feature type="domain" description="Cadherin" evidence="16">
    <location>
        <begin position="463"/>
        <end position="567"/>
    </location>
</feature>
<dbReference type="FunFam" id="2.10.25.10:FF:000327">
    <property type="entry name" value="neurogenic locus notch homolog protein 4"/>
    <property type="match status" value="1"/>
</dbReference>
<dbReference type="EMBL" id="FZQP02000947">
    <property type="protein sequence ID" value="VVC91020.1"/>
    <property type="molecule type" value="Genomic_DNA"/>
</dbReference>
<dbReference type="PROSITE" id="PS00022">
    <property type="entry name" value="EGF_1"/>
    <property type="match status" value="2"/>
</dbReference>
<accession>A0A5E4PYC4</accession>
<feature type="domain" description="EGF-like" evidence="15">
    <location>
        <begin position="1025"/>
        <end position="1061"/>
    </location>
</feature>
<dbReference type="FunFam" id="2.60.40.60:FF:000020">
    <property type="entry name" value="Dachsous cadherin-related 1b"/>
    <property type="match status" value="2"/>
</dbReference>
<dbReference type="SMART" id="SM00181">
    <property type="entry name" value="EGF"/>
    <property type="match status" value="5"/>
</dbReference>
<evidence type="ECO:0000259" key="14">
    <source>
        <dbReference type="PROSITE" id="PS50025"/>
    </source>
</evidence>
<evidence type="ECO:0000256" key="6">
    <source>
        <dbReference type="ARBA" id="ARBA00022837"/>
    </source>
</evidence>
<dbReference type="Gene3D" id="2.10.25.10">
    <property type="entry name" value="Laminin"/>
    <property type="match status" value="3"/>
</dbReference>
<keyword evidence="3" id="KW-0812">Transmembrane</keyword>
<dbReference type="InterPro" id="IPR001881">
    <property type="entry name" value="EGF-like_Ca-bd_dom"/>
</dbReference>
<evidence type="ECO:0000256" key="13">
    <source>
        <dbReference type="PROSITE-ProRule" id="PRU00076"/>
    </source>
</evidence>
<dbReference type="SUPFAM" id="SSF49313">
    <property type="entry name" value="Cadherin-like"/>
    <property type="match status" value="7"/>
</dbReference>
<reference evidence="17 18" key="1">
    <citation type="submission" date="2017-07" db="EMBL/GenBank/DDBJ databases">
        <authorList>
            <person name="Talla V."/>
            <person name="Backstrom N."/>
        </authorList>
    </citation>
    <scope>NUCLEOTIDE SEQUENCE [LARGE SCALE GENOMIC DNA]</scope>
</reference>
<keyword evidence="10 13" id="KW-1015">Disulfide bond</keyword>
<dbReference type="InterPro" id="IPR002126">
    <property type="entry name" value="Cadherin-like_dom"/>
</dbReference>
<keyword evidence="5" id="KW-0677">Repeat</keyword>
<dbReference type="Gene3D" id="2.60.120.200">
    <property type="match status" value="1"/>
</dbReference>
<evidence type="ECO:0000256" key="12">
    <source>
        <dbReference type="PROSITE-ProRule" id="PRU00043"/>
    </source>
</evidence>
<dbReference type="Proteomes" id="UP000324832">
    <property type="component" value="Unassembled WGS sequence"/>
</dbReference>
<dbReference type="SUPFAM" id="SSF49899">
    <property type="entry name" value="Concanavalin A-like lectins/glucanases"/>
    <property type="match status" value="1"/>
</dbReference>
<evidence type="ECO:0000256" key="3">
    <source>
        <dbReference type="ARBA" id="ARBA00022692"/>
    </source>
</evidence>
<dbReference type="Gene3D" id="2.60.40.60">
    <property type="entry name" value="Cadherins"/>
    <property type="match status" value="7"/>
</dbReference>
<evidence type="ECO:0000256" key="1">
    <source>
        <dbReference type="ARBA" id="ARBA00004370"/>
    </source>
</evidence>
<dbReference type="CDD" id="cd11304">
    <property type="entry name" value="Cadherin_repeat"/>
    <property type="match status" value="7"/>
</dbReference>
<keyword evidence="2 13" id="KW-0245">EGF-like domain</keyword>
<dbReference type="Pfam" id="PF00008">
    <property type="entry name" value="EGF"/>
    <property type="match status" value="2"/>
</dbReference>
<comment type="subcellular location">
    <subcellularLocation>
        <location evidence="1">Membrane</location>
    </subcellularLocation>
</comment>
<evidence type="ECO:0000256" key="5">
    <source>
        <dbReference type="ARBA" id="ARBA00022737"/>
    </source>
</evidence>
<dbReference type="AlphaFoldDB" id="A0A5E4PYC4"/>
<dbReference type="InterPro" id="IPR049883">
    <property type="entry name" value="NOTCH1_EGF-like"/>
</dbReference>
<feature type="domain" description="EGF-like" evidence="15">
    <location>
        <begin position="1138"/>
        <end position="1174"/>
    </location>
</feature>
<dbReference type="FunFam" id="2.10.25.10:FF:000143">
    <property type="entry name" value="Protein crumbs 1"/>
    <property type="match status" value="1"/>
</dbReference>
<keyword evidence="18" id="KW-1185">Reference proteome</keyword>
<evidence type="ECO:0000259" key="16">
    <source>
        <dbReference type="PROSITE" id="PS50268"/>
    </source>
</evidence>
<dbReference type="CDD" id="cd00110">
    <property type="entry name" value="LamG"/>
    <property type="match status" value="1"/>
</dbReference>
<evidence type="ECO:0000256" key="4">
    <source>
        <dbReference type="ARBA" id="ARBA00022729"/>
    </source>
</evidence>
<dbReference type="InterPro" id="IPR015919">
    <property type="entry name" value="Cadherin-like_sf"/>
</dbReference>
<dbReference type="PROSITE" id="PS50025">
    <property type="entry name" value="LAM_G_DOMAIN"/>
    <property type="match status" value="1"/>
</dbReference>